<dbReference type="AlphaFoldDB" id="A0A315Y256"/>
<dbReference type="Pfam" id="PF04542">
    <property type="entry name" value="Sigma70_r2"/>
    <property type="match status" value="1"/>
</dbReference>
<dbReference type="OrthoDB" id="1706725at2"/>
<evidence type="ECO:0000256" key="5">
    <source>
        <dbReference type="ARBA" id="ARBA00023163"/>
    </source>
</evidence>
<dbReference type="GO" id="GO:0016987">
    <property type="term" value="F:sigma factor activity"/>
    <property type="evidence" value="ECO:0007669"/>
    <property type="project" value="UniProtKB-KW"/>
</dbReference>
<dbReference type="InterPro" id="IPR013249">
    <property type="entry name" value="RNA_pol_sigma70_r4_t2"/>
</dbReference>
<feature type="domain" description="RNA polymerase sigma factor 70 region 4 type 2" evidence="7">
    <location>
        <begin position="121"/>
        <end position="172"/>
    </location>
</feature>
<comment type="caution">
    <text evidence="8">The sequence shown here is derived from an EMBL/GenBank/DDBJ whole genome shotgun (WGS) entry which is preliminary data.</text>
</comment>
<keyword evidence="2" id="KW-0805">Transcription regulation</keyword>
<sequence>MDNGASSYRRFRDEGDMEGLAEIIRDYKDGLIFYLCSILGNIHTAEDIAEDTFVLLGTKKPRDKGKGQFRTWLYTIGRNLAIDHLRKCRRRGEVSAEDAPEVVSDEEGLEEAYIREERKIILHRAMRRLKPEYRQVLWLIYFEEFSTKEAAAVMKKSVHNTETLAYRARMSLRKQLEMEGFDYENL</sequence>
<dbReference type="PANTHER" id="PTHR43133">
    <property type="entry name" value="RNA POLYMERASE ECF-TYPE SIGMA FACTO"/>
    <property type="match status" value="1"/>
</dbReference>
<dbReference type="PANTHER" id="PTHR43133:SF8">
    <property type="entry name" value="RNA POLYMERASE SIGMA FACTOR HI_1459-RELATED"/>
    <property type="match status" value="1"/>
</dbReference>
<keyword evidence="4" id="KW-0238">DNA-binding</keyword>
<organism evidence="8 9">
    <name type="scientific">Ruminococcus flavefaciens</name>
    <dbReference type="NCBI Taxonomy" id="1265"/>
    <lineage>
        <taxon>Bacteria</taxon>
        <taxon>Bacillati</taxon>
        <taxon>Bacillota</taxon>
        <taxon>Clostridia</taxon>
        <taxon>Eubacteriales</taxon>
        <taxon>Oscillospiraceae</taxon>
        <taxon>Ruminococcus</taxon>
    </lineage>
</organism>
<proteinExistence type="inferred from homology"/>
<evidence type="ECO:0000256" key="2">
    <source>
        <dbReference type="ARBA" id="ARBA00023015"/>
    </source>
</evidence>
<evidence type="ECO:0000259" key="7">
    <source>
        <dbReference type="Pfam" id="PF08281"/>
    </source>
</evidence>
<evidence type="ECO:0000256" key="4">
    <source>
        <dbReference type="ARBA" id="ARBA00023125"/>
    </source>
</evidence>
<dbReference type="SUPFAM" id="SSF88946">
    <property type="entry name" value="Sigma2 domain of RNA polymerase sigma factors"/>
    <property type="match status" value="1"/>
</dbReference>
<evidence type="ECO:0000259" key="6">
    <source>
        <dbReference type="Pfam" id="PF04542"/>
    </source>
</evidence>
<dbReference type="InterPro" id="IPR014284">
    <property type="entry name" value="RNA_pol_sigma-70_dom"/>
</dbReference>
<dbReference type="InterPro" id="IPR007627">
    <property type="entry name" value="RNA_pol_sigma70_r2"/>
</dbReference>
<keyword evidence="3" id="KW-0731">Sigma factor</keyword>
<dbReference type="InterPro" id="IPR039425">
    <property type="entry name" value="RNA_pol_sigma-70-like"/>
</dbReference>
<name>A0A315Y256_RUMFL</name>
<reference evidence="8 9" key="1">
    <citation type="submission" date="2018-05" db="EMBL/GenBank/DDBJ databases">
        <title>The Hungate 1000. A catalogue of reference genomes from the rumen microbiome.</title>
        <authorList>
            <person name="Kelly W."/>
        </authorList>
    </citation>
    <scope>NUCLEOTIDE SEQUENCE [LARGE SCALE GENOMIC DNA]</scope>
    <source>
        <strain evidence="8 9">SAb67</strain>
    </source>
</reference>
<dbReference type="InterPro" id="IPR013325">
    <property type="entry name" value="RNA_pol_sigma_r2"/>
</dbReference>
<evidence type="ECO:0000313" key="9">
    <source>
        <dbReference type="Proteomes" id="UP000245720"/>
    </source>
</evidence>
<dbReference type="GO" id="GO:0006352">
    <property type="term" value="P:DNA-templated transcription initiation"/>
    <property type="evidence" value="ECO:0007669"/>
    <property type="project" value="InterPro"/>
</dbReference>
<gene>
    <name evidence="8" type="ORF">IE37_00556</name>
</gene>
<dbReference type="GO" id="GO:0003677">
    <property type="term" value="F:DNA binding"/>
    <property type="evidence" value="ECO:0007669"/>
    <property type="project" value="UniProtKB-KW"/>
</dbReference>
<dbReference type="Proteomes" id="UP000245720">
    <property type="component" value="Unassembled WGS sequence"/>
</dbReference>
<dbReference type="Pfam" id="PF08281">
    <property type="entry name" value="Sigma70_r4_2"/>
    <property type="match status" value="1"/>
</dbReference>
<evidence type="ECO:0000256" key="3">
    <source>
        <dbReference type="ARBA" id="ARBA00023082"/>
    </source>
</evidence>
<dbReference type="InterPro" id="IPR036388">
    <property type="entry name" value="WH-like_DNA-bd_sf"/>
</dbReference>
<dbReference type="Gene3D" id="1.10.10.10">
    <property type="entry name" value="Winged helix-like DNA-binding domain superfamily/Winged helix DNA-binding domain"/>
    <property type="match status" value="1"/>
</dbReference>
<evidence type="ECO:0000256" key="1">
    <source>
        <dbReference type="ARBA" id="ARBA00010641"/>
    </source>
</evidence>
<evidence type="ECO:0000313" key="8">
    <source>
        <dbReference type="EMBL" id="PWJ14572.1"/>
    </source>
</evidence>
<dbReference type="SUPFAM" id="SSF88659">
    <property type="entry name" value="Sigma3 and sigma4 domains of RNA polymerase sigma factors"/>
    <property type="match status" value="1"/>
</dbReference>
<dbReference type="Gene3D" id="1.10.1740.10">
    <property type="match status" value="1"/>
</dbReference>
<feature type="domain" description="RNA polymerase sigma-70 region 2" evidence="6">
    <location>
        <begin position="24"/>
        <end position="90"/>
    </location>
</feature>
<accession>A0A315Y256</accession>
<protein>
    <submittedName>
        <fullName evidence="8">RNA polymerase sigma-70 factor (ECF subfamily)</fullName>
    </submittedName>
</protein>
<keyword evidence="5" id="KW-0804">Transcription</keyword>
<dbReference type="EMBL" id="QGDI01000002">
    <property type="protein sequence ID" value="PWJ14572.1"/>
    <property type="molecule type" value="Genomic_DNA"/>
</dbReference>
<comment type="similarity">
    <text evidence="1">Belongs to the sigma-70 factor family. ECF subfamily.</text>
</comment>
<dbReference type="InterPro" id="IPR013324">
    <property type="entry name" value="RNA_pol_sigma_r3/r4-like"/>
</dbReference>
<dbReference type="NCBIfam" id="TIGR02937">
    <property type="entry name" value="sigma70-ECF"/>
    <property type="match status" value="1"/>
</dbReference>
<dbReference type="RefSeq" id="WP_109725448.1">
    <property type="nucleotide sequence ID" value="NZ_QGDI01000002.1"/>
</dbReference>